<evidence type="ECO:0000313" key="2">
    <source>
        <dbReference type="EMBL" id="KAJ1174464.1"/>
    </source>
</evidence>
<accession>A0AAV7TDQ6</accession>
<dbReference type="AlphaFoldDB" id="A0AAV7TDQ6"/>
<keyword evidence="3" id="KW-1185">Reference proteome</keyword>
<reference evidence="2" key="1">
    <citation type="journal article" date="2022" name="bioRxiv">
        <title>Sequencing and chromosome-scale assembly of the giantPleurodeles waltlgenome.</title>
        <authorList>
            <person name="Brown T."/>
            <person name="Elewa A."/>
            <person name="Iarovenko S."/>
            <person name="Subramanian E."/>
            <person name="Araus A.J."/>
            <person name="Petzold A."/>
            <person name="Susuki M."/>
            <person name="Suzuki K.-i.T."/>
            <person name="Hayashi T."/>
            <person name="Toyoda A."/>
            <person name="Oliveira C."/>
            <person name="Osipova E."/>
            <person name="Leigh N.D."/>
            <person name="Simon A."/>
            <person name="Yun M.H."/>
        </authorList>
    </citation>
    <scope>NUCLEOTIDE SEQUENCE</scope>
    <source>
        <strain evidence="2">20211129_DDA</strain>
        <tissue evidence="2">Liver</tissue>
    </source>
</reference>
<comment type="caution">
    <text evidence="2">The sequence shown here is derived from an EMBL/GenBank/DDBJ whole genome shotgun (WGS) entry which is preliminary data.</text>
</comment>
<name>A0AAV7TDQ6_PLEWA</name>
<dbReference type="EMBL" id="JANPWB010000007">
    <property type="protein sequence ID" value="KAJ1174464.1"/>
    <property type="molecule type" value="Genomic_DNA"/>
</dbReference>
<evidence type="ECO:0000313" key="3">
    <source>
        <dbReference type="Proteomes" id="UP001066276"/>
    </source>
</evidence>
<feature type="compositionally biased region" description="Basic and acidic residues" evidence="1">
    <location>
        <begin position="1"/>
        <end position="27"/>
    </location>
</feature>
<evidence type="ECO:0000256" key="1">
    <source>
        <dbReference type="SAM" id="MobiDB-lite"/>
    </source>
</evidence>
<proteinExistence type="predicted"/>
<feature type="compositionally biased region" description="Basic and acidic residues" evidence="1">
    <location>
        <begin position="34"/>
        <end position="50"/>
    </location>
</feature>
<protein>
    <submittedName>
        <fullName evidence="2">Uncharacterized protein</fullName>
    </submittedName>
</protein>
<sequence>MEERADVRGKIKQTTEQEAWRGRSLGDKEEEDRQNEKVSQRPNEDQVEVKARRKKHGAEDKLLGPAKRFGRCGGASSGM</sequence>
<feature type="region of interest" description="Disordered" evidence="1">
    <location>
        <begin position="1"/>
        <end position="79"/>
    </location>
</feature>
<dbReference type="Proteomes" id="UP001066276">
    <property type="component" value="Chromosome 4_1"/>
</dbReference>
<organism evidence="2 3">
    <name type="scientific">Pleurodeles waltl</name>
    <name type="common">Iberian ribbed newt</name>
    <dbReference type="NCBI Taxonomy" id="8319"/>
    <lineage>
        <taxon>Eukaryota</taxon>
        <taxon>Metazoa</taxon>
        <taxon>Chordata</taxon>
        <taxon>Craniata</taxon>
        <taxon>Vertebrata</taxon>
        <taxon>Euteleostomi</taxon>
        <taxon>Amphibia</taxon>
        <taxon>Batrachia</taxon>
        <taxon>Caudata</taxon>
        <taxon>Salamandroidea</taxon>
        <taxon>Salamandridae</taxon>
        <taxon>Pleurodelinae</taxon>
        <taxon>Pleurodeles</taxon>
    </lineage>
</organism>
<gene>
    <name evidence="2" type="ORF">NDU88_006285</name>
</gene>